<dbReference type="Proteomes" id="UP000198629">
    <property type="component" value="Unassembled WGS sequence"/>
</dbReference>
<evidence type="ECO:0000313" key="3">
    <source>
        <dbReference type="Proteomes" id="UP000198629"/>
    </source>
</evidence>
<reference evidence="3" key="1">
    <citation type="submission" date="2016-10" db="EMBL/GenBank/DDBJ databases">
        <authorList>
            <person name="Varghese N."/>
            <person name="Submissions S."/>
        </authorList>
    </citation>
    <scope>NUCLEOTIDE SEQUENCE [LARGE SCALE GENOMIC DNA]</scope>
    <source>
        <strain evidence="3">CBMB127</strain>
    </source>
</reference>
<evidence type="ECO:0000313" key="2">
    <source>
        <dbReference type="EMBL" id="SDK16536.1"/>
    </source>
</evidence>
<dbReference type="STRING" id="492660.SAMN05192566_0420"/>
<organism evidence="2 3">
    <name type="scientific">Methylophilus rhizosphaerae</name>
    <dbReference type="NCBI Taxonomy" id="492660"/>
    <lineage>
        <taxon>Bacteria</taxon>
        <taxon>Pseudomonadati</taxon>
        <taxon>Pseudomonadota</taxon>
        <taxon>Betaproteobacteria</taxon>
        <taxon>Nitrosomonadales</taxon>
        <taxon>Methylophilaceae</taxon>
        <taxon>Methylophilus</taxon>
    </lineage>
</organism>
<sequence>MCAAHSAGMPKRMIRWSCILFLLMAMPGEAHAWGLYSHVVYTHSWLQTLPLLPLPWLGAMRRYPALVLAGACLPDLAVVSRTFSHSHGWGIGQQLLQTRNERQLALGIGYNVHLLSDVVAHQHFVPTFEAKWQHDSLLTHAAAEWAMDAYLQTMGIPTPSKLLRIHRKIIVESLVPVVQCEPPIVEKAITRLAAADQALRLSRIPQYLLHRYRRLDNEFEHKLAYYRDQVTLALHDLPQLLNGDFPSLHAEHVNLGMEQLDDWRQKCLQDTRLRPTRAIRAFENYHHQWFNQPDS</sequence>
<dbReference type="InterPro" id="IPR029002">
    <property type="entry name" value="PLPC/GPLD1"/>
</dbReference>
<name>A0A1G8ZN62_9PROT</name>
<dbReference type="AlphaFoldDB" id="A0A1G8ZN62"/>
<dbReference type="Pfam" id="PF00882">
    <property type="entry name" value="Zn_dep_PLPC"/>
    <property type="match status" value="1"/>
</dbReference>
<keyword evidence="3" id="KW-1185">Reference proteome</keyword>
<feature type="domain" description="Phospholipase C/D" evidence="1">
    <location>
        <begin position="38"/>
        <end position="154"/>
    </location>
</feature>
<evidence type="ECO:0000259" key="1">
    <source>
        <dbReference type="Pfam" id="PF00882"/>
    </source>
</evidence>
<protein>
    <submittedName>
        <fullName evidence="2">Zinc dependent phospholipase C</fullName>
    </submittedName>
</protein>
<accession>A0A1G8ZN62</accession>
<proteinExistence type="predicted"/>
<dbReference type="EMBL" id="FNFX01000001">
    <property type="protein sequence ID" value="SDK16536.1"/>
    <property type="molecule type" value="Genomic_DNA"/>
</dbReference>
<gene>
    <name evidence="2" type="ORF">SAMN05192566_0420</name>
</gene>